<protein>
    <recommendedName>
        <fullName evidence="3">RloB-like protein</fullName>
    </recommendedName>
</protein>
<dbReference type="Pfam" id="PF13707">
    <property type="entry name" value="RloB"/>
    <property type="match status" value="1"/>
</dbReference>
<proteinExistence type="predicted"/>
<evidence type="ECO:0008006" key="3">
    <source>
        <dbReference type="Google" id="ProtNLM"/>
    </source>
</evidence>
<dbReference type="Proteomes" id="UP001216595">
    <property type="component" value="Unassembled WGS sequence"/>
</dbReference>
<dbReference type="InterPro" id="IPR025591">
    <property type="entry name" value="RloB"/>
</dbReference>
<dbReference type="RefSeq" id="WP_272740588.1">
    <property type="nucleotide sequence ID" value="NZ_JAQQKW010000003.1"/>
</dbReference>
<dbReference type="EMBL" id="JAQQKW010000003">
    <property type="protein sequence ID" value="MDC7693860.1"/>
    <property type="molecule type" value="Genomic_DNA"/>
</dbReference>
<comment type="caution">
    <text evidence="1">The sequence shown here is derived from an EMBL/GenBank/DDBJ whole genome shotgun (WGS) entry which is preliminary data.</text>
</comment>
<reference evidence="1 2" key="1">
    <citation type="submission" date="2023-01" db="EMBL/GenBank/DDBJ databases">
        <title>Novel species of the genus Asticcacaulis isolated from rivers.</title>
        <authorList>
            <person name="Lu H."/>
        </authorList>
    </citation>
    <scope>NUCLEOTIDE SEQUENCE [LARGE SCALE GENOMIC DNA]</scope>
    <source>
        <strain evidence="1 2">DXS10W</strain>
    </source>
</reference>
<evidence type="ECO:0000313" key="2">
    <source>
        <dbReference type="Proteomes" id="UP001216595"/>
    </source>
</evidence>
<keyword evidence="2" id="KW-1185">Reference proteome</keyword>
<accession>A0ABT5ICE2</accession>
<sequence length="185" mass="21500">MSRLIRLERARVFIGCEGESESGYVACLTSLTRDRDLPVTLDPHIMDKGDPLSRIRWAEARIKDQVRKRGPYAHQFAFLDTDQRDLDPARGRQAEDLAARLGIRLVWQEPDHEGLLLLHFNHEEKRHPRNKAESMRAIRKVWPNYEKGSTGKQYGRKLFEDHLKRASERHDGLKDFLITLGLPLP</sequence>
<name>A0ABT5ICE2_9CAUL</name>
<gene>
    <name evidence="1" type="ORF">PQU94_06140</name>
</gene>
<organism evidence="1 2">
    <name type="scientific">Asticcacaulis currens</name>
    <dbReference type="NCBI Taxonomy" id="2984210"/>
    <lineage>
        <taxon>Bacteria</taxon>
        <taxon>Pseudomonadati</taxon>
        <taxon>Pseudomonadota</taxon>
        <taxon>Alphaproteobacteria</taxon>
        <taxon>Caulobacterales</taxon>
        <taxon>Caulobacteraceae</taxon>
        <taxon>Asticcacaulis</taxon>
    </lineage>
</organism>
<evidence type="ECO:0000313" key="1">
    <source>
        <dbReference type="EMBL" id="MDC7693860.1"/>
    </source>
</evidence>